<dbReference type="SUPFAM" id="SSF56349">
    <property type="entry name" value="DNA breaking-rejoining enzymes"/>
    <property type="match status" value="1"/>
</dbReference>
<evidence type="ECO:0000256" key="2">
    <source>
        <dbReference type="ARBA" id="ARBA00022908"/>
    </source>
</evidence>
<gene>
    <name evidence="8" type="ORF">GCM10023149_54040</name>
</gene>
<dbReference type="Gene3D" id="1.10.150.130">
    <property type="match status" value="1"/>
</dbReference>
<comment type="caution">
    <text evidence="8">The sequence shown here is derived from an EMBL/GenBank/DDBJ whole genome shotgun (WGS) entry which is preliminary data.</text>
</comment>
<dbReference type="PANTHER" id="PTHR30349">
    <property type="entry name" value="PHAGE INTEGRASE-RELATED"/>
    <property type="match status" value="1"/>
</dbReference>
<reference evidence="9" key="1">
    <citation type="journal article" date="2019" name="Int. J. Syst. Evol. Microbiol.">
        <title>The Global Catalogue of Microorganisms (GCM) 10K type strain sequencing project: providing services to taxonomists for standard genome sequencing and annotation.</title>
        <authorList>
            <consortium name="The Broad Institute Genomics Platform"/>
            <consortium name="The Broad Institute Genome Sequencing Center for Infectious Disease"/>
            <person name="Wu L."/>
            <person name="Ma J."/>
        </authorList>
    </citation>
    <scope>NUCLEOTIDE SEQUENCE [LARGE SCALE GENOMIC DNA]</scope>
    <source>
        <strain evidence="9">JCM 17705</strain>
    </source>
</reference>
<dbReference type="Proteomes" id="UP001500582">
    <property type="component" value="Unassembled WGS sequence"/>
</dbReference>
<dbReference type="PROSITE" id="PS51898">
    <property type="entry name" value="TYR_RECOMBINASE"/>
    <property type="match status" value="1"/>
</dbReference>
<proteinExistence type="inferred from homology"/>
<evidence type="ECO:0000259" key="6">
    <source>
        <dbReference type="PROSITE" id="PS51898"/>
    </source>
</evidence>
<evidence type="ECO:0000313" key="8">
    <source>
        <dbReference type="EMBL" id="GAA4341614.1"/>
    </source>
</evidence>
<feature type="domain" description="Core-binding (CB)" evidence="7">
    <location>
        <begin position="103"/>
        <end position="191"/>
    </location>
</feature>
<keyword evidence="4" id="KW-0233">DNA recombination</keyword>
<protein>
    <recommendedName>
        <fullName evidence="10">Site-specific recombinase XerD</fullName>
    </recommendedName>
</protein>
<dbReference type="InterPro" id="IPR011010">
    <property type="entry name" value="DNA_brk_join_enz"/>
</dbReference>
<keyword evidence="9" id="KW-1185">Reference proteome</keyword>
<evidence type="ECO:0008006" key="10">
    <source>
        <dbReference type="Google" id="ProtNLM"/>
    </source>
</evidence>
<evidence type="ECO:0000256" key="5">
    <source>
        <dbReference type="PROSITE-ProRule" id="PRU01248"/>
    </source>
</evidence>
<name>A0ABP8HNB6_9SPHI</name>
<evidence type="ECO:0000256" key="4">
    <source>
        <dbReference type="ARBA" id="ARBA00023172"/>
    </source>
</evidence>
<evidence type="ECO:0000313" key="9">
    <source>
        <dbReference type="Proteomes" id="UP001500582"/>
    </source>
</evidence>
<dbReference type="Pfam" id="PF00589">
    <property type="entry name" value="Phage_integrase"/>
    <property type="match status" value="1"/>
</dbReference>
<dbReference type="InterPro" id="IPR044068">
    <property type="entry name" value="CB"/>
</dbReference>
<dbReference type="EMBL" id="BAABFT010000032">
    <property type="protein sequence ID" value="GAA4341614.1"/>
    <property type="molecule type" value="Genomic_DNA"/>
</dbReference>
<keyword evidence="2" id="KW-0229">DNA integration</keyword>
<keyword evidence="3 5" id="KW-0238">DNA-binding</keyword>
<dbReference type="InterPro" id="IPR010998">
    <property type="entry name" value="Integrase_recombinase_N"/>
</dbReference>
<evidence type="ECO:0000256" key="3">
    <source>
        <dbReference type="ARBA" id="ARBA00023125"/>
    </source>
</evidence>
<dbReference type="RefSeq" id="WP_345214365.1">
    <property type="nucleotide sequence ID" value="NZ_BAABFT010000032.1"/>
</dbReference>
<evidence type="ECO:0000259" key="7">
    <source>
        <dbReference type="PROSITE" id="PS51900"/>
    </source>
</evidence>
<dbReference type="InterPro" id="IPR013762">
    <property type="entry name" value="Integrase-like_cat_sf"/>
</dbReference>
<feature type="domain" description="Tyr recombinase" evidence="6">
    <location>
        <begin position="210"/>
        <end position="395"/>
    </location>
</feature>
<dbReference type="Gene3D" id="1.10.443.10">
    <property type="entry name" value="Intergrase catalytic core"/>
    <property type="match status" value="1"/>
</dbReference>
<evidence type="ECO:0000256" key="1">
    <source>
        <dbReference type="ARBA" id="ARBA00008857"/>
    </source>
</evidence>
<accession>A0ABP8HNB6</accession>
<dbReference type="InterPro" id="IPR002104">
    <property type="entry name" value="Integrase_catalytic"/>
</dbReference>
<dbReference type="PROSITE" id="PS51900">
    <property type="entry name" value="CB"/>
    <property type="match status" value="1"/>
</dbReference>
<organism evidence="8 9">
    <name type="scientific">Mucilaginibacter gynuensis</name>
    <dbReference type="NCBI Taxonomy" id="1302236"/>
    <lineage>
        <taxon>Bacteria</taxon>
        <taxon>Pseudomonadati</taxon>
        <taxon>Bacteroidota</taxon>
        <taxon>Sphingobacteriia</taxon>
        <taxon>Sphingobacteriales</taxon>
        <taxon>Sphingobacteriaceae</taxon>
        <taxon>Mucilaginibacter</taxon>
    </lineage>
</organism>
<sequence>MRQRKKPYKKPTIIRSTNGDWHVQYYYEPPDAPGTWKLFKRRAGINYIKGRDEKEKAAQELRLDVEEWLRAGNGPYDSDYNVKTQIVQQLEQVEVKKVASRRWTITKAIDEFRKHVKKQGLADRTKQTYDNYLYNLEGYIKDNQLEGLIASEIDEYKIIEFLDLESDNLDWSARTYNNYLEFYGTFFNRCQKLERVERRKIVYDFDISDIDLKNTTPQKNKAYTPRLVKEIKSTTSKLGYKNLLEYMEWIYLSLMRPEEIRSLSFRDIDESARQIRIIGKTGDRIIPISDQLLKLIKKRSSKMKHFNDFVFGKAGDVSADRMGGDYFREQFKEIRKDLKLDERYGLYSFKHTSVIAMIKAGFKDNEIRVLSGHKTQAAFEAYKRDLVIDNSHVMKGSTIDF</sequence>
<dbReference type="PANTHER" id="PTHR30349:SF41">
    <property type="entry name" value="INTEGRASE_RECOMBINASE PROTEIN MJ0367-RELATED"/>
    <property type="match status" value="1"/>
</dbReference>
<dbReference type="InterPro" id="IPR050090">
    <property type="entry name" value="Tyrosine_recombinase_XerCD"/>
</dbReference>
<comment type="similarity">
    <text evidence="1">Belongs to the 'phage' integrase family.</text>
</comment>